<dbReference type="PANTHER" id="PTHR32153">
    <property type="entry name" value="OJ000223_09.16 PROTEIN"/>
    <property type="match status" value="1"/>
</dbReference>
<dbReference type="InterPro" id="IPR032675">
    <property type="entry name" value="LRR_dom_sf"/>
</dbReference>
<dbReference type="Gene3D" id="3.80.10.10">
    <property type="entry name" value="Ribonuclease Inhibitor"/>
    <property type="match status" value="1"/>
</dbReference>
<gene>
    <name evidence="2" type="ORF">URODEC1_LOCUS10488</name>
</gene>
<keyword evidence="3" id="KW-1185">Reference proteome</keyword>
<dbReference type="Pfam" id="PF23622">
    <property type="entry name" value="LRR_At1g61320_AtMIF1"/>
    <property type="match status" value="1"/>
</dbReference>
<reference evidence="2 3" key="2">
    <citation type="submission" date="2024-10" db="EMBL/GenBank/DDBJ databases">
        <authorList>
            <person name="Ryan C."/>
        </authorList>
    </citation>
    <scope>NUCLEOTIDE SEQUENCE [LARGE SCALE GENOMIC DNA]</scope>
</reference>
<dbReference type="InterPro" id="IPR001810">
    <property type="entry name" value="F-box_dom"/>
</dbReference>
<accession>A0ABC8W6J4</accession>
<dbReference type="PROSITE" id="PS50181">
    <property type="entry name" value="FBOX"/>
    <property type="match status" value="1"/>
</dbReference>
<dbReference type="AlphaFoldDB" id="A0ABC8W6J4"/>
<dbReference type="SUPFAM" id="SSF52047">
    <property type="entry name" value="RNI-like"/>
    <property type="match status" value="1"/>
</dbReference>
<evidence type="ECO:0000313" key="2">
    <source>
        <dbReference type="EMBL" id="CAL4903355.1"/>
    </source>
</evidence>
<evidence type="ECO:0000259" key="1">
    <source>
        <dbReference type="PROSITE" id="PS50181"/>
    </source>
</evidence>
<protein>
    <recommendedName>
        <fullName evidence="1">F-box domain-containing protein</fullName>
    </recommendedName>
</protein>
<dbReference type="EMBL" id="OZ075121">
    <property type="protein sequence ID" value="CAL4903355.1"/>
    <property type="molecule type" value="Genomic_DNA"/>
</dbReference>
<reference evidence="3" key="1">
    <citation type="submission" date="2024-06" db="EMBL/GenBank/DDBJ databases">
        <authorList>
            <person name="Ryan C."/>
        </authorList>
    </citation>
    <scope>NUCLEOTIDE SEQUENCE [LARGE SCALE GENOMIC DNA]</scope>
</reference>
<dbReference type="SUPFAM" id="SSF81383">
    <property type="entry name" value="F-box domain"/>
    <property type="match status" value="1"/>
</dbReference>
<evidence type="ECO:0000313" key="3">
    <source>
        <dbReference type="Proteomes" id="UP001497457"/>
    </source>
</evidence>
<proteinExistence type="predicted"/>
<dbReference type="Gene3D" id="1.20.1280.50">
    <property type="match status" value="1"/>
</dbReference>
<sequence>MMEEAAPDPPLSVNPIGILFLKPPTAILPWPEAPVGTIFRGLALVRQERVAANEGRSTMVIGCPSDSSRLDDLIDFRSALNKDEDRISALPDHILLDILERLDLHTAIQASTLSRRWAHLPRSLSRLQIHVAHFLPRDREKREHWTVDQVMTAYTVAVRSLLPSSPTNDRTINHLQLSFYLTEPYLQSIGHAVGNVAESGKTNCLDFTIWTDVAHPEYEQCLLFGERLMSFSQSCPAAFKWLTRLTLQNITFGDSDIHKLLSTCNKLELLSLTCCDAVINPVTGEDAILTIDAPHTALLALEVTTCGYARIDLIQVPYLRRVVCANWIGATPPLIFGNVPHLHTVALRHTAMQWQTPFTLSHCLANTTSLSTLYLNFYDQMIWIEPEGPKHLSPIFSNLRDVYLYNVFYDCDLNWTIFVLEAAPPLNNLCLMLSRHPCGRGTREDSAKKVNVLWDQASPDFKHHRLSLLHIIGFAVDEKLMKYIRLVMERAVGLKRICLLDQQPCAKCDAMDDTQSPSRKRWRFPVEEEEKEVIRQQLLDGFSSIEISIG</sequence>
<dbReference type="InterPro" id="IPR055357">
    <property type="entry name" value="LRR_At1g61320_AtMIF1"/>
</dbReference>
<name>A0ABC8W6J4_9POAL</name>
<dbReference type="InterPro" id="IPR044997">
    <property type="entry name" value="F-box_plant"/>
</dbReference>
<dbReference type="InterPro" id="IPR036047">
    <property type="entry name" value="F-box-like_dom_sf"/>
</dbReference>
<dbReference type="Proteomes" id="UP001497457">
    <property type="component" value="Chromosome 11b"/>
</dbReference>
<feature type="domain" description="F-box" evidence="1">
    <location>
        <begin position="84"/>
        <end position="131"/>
    </location>
</feature>
<organism evidence="2 3">
    <name type="scientific">Urochloa decumbens</name>
    <dbReference type="NCBI Taxonomy" id="240449"/>
    <lineage>
        <taxon>Eukaryota</taxon>
        <taxon>Viridiplantae</taxon>
        <taxon>Streptophyta</taxon>
        <taxon>Embryophyta</taxon>
        <taxon>Tracheophyta</taxon>
        <taxon>Spermatophyta</taxon>
        <taxon>Magnoliopsida</taxon>
        <taxon>Liliopsida</taxon>
        <taxon>Poales</taxon>
        <taxon>Poaceae</taxon>
        <taxon>PACMAD clade</taxon>
        <taxon>Panicoideae</taxon>
        <taxon>Panicodae</taxon>
        <taxon>Paniceae</taxon>
        <taxon>Melinidinae</taxon>
        <taxon>Urochloa</taxon>
    </lineage>
</organism>
<dbReference type="Pfam" id="PF00646">
    <property type="entry name" value="F-box"/>
    <property type="match status" value="1"/>
</dbReference>